<feature type="region of interest" description="Disordered" evidence="1">
    <location>
        <begin position="31"/>
        <end position="50"/>
    </location>
</feature>
<dbReference type="AlphaFoldDB" id="A0AB40A9E4"/>
<protein>
    <submittedName>
        <fullName evidence="4">Uncharacterized protein</fullName>
    </submittedName>
</protein>
<evidence type="ECO:0000256" key="1">
    <source>
        <dbReference type="SAM" id="MobiDB-lite"/>
    </source>
</evidence>
<evidence type="ECO:0000256" key="2">
    <source>
        <dbReference type="SAM" id="SignalP"/>
    </source>
</evidence>
<reference evidence="4" key="1">
    <citation type="submission" date="2025-08" db="UniProtKB">
        <authorList>
            <consortium name="RefSeq"/>
        </authorList>
    </citation>
    <scope>IDENTIFICATION</scope>
</reference>
<keyword evidence="3" id="KW-1185">Reference proteome</keyword>
<organism evidence="3 4">
    <name type="scientific">Drosophila suzukii</name>
    <name type="common">Spotted-wing drosophila fruit fly</name>
    <dbReference type="NCBI Taxonomy" id="28584"/>
    <lineage>
        <taxon>Eukaryota</taxon>
        <taxon>Metazoa</taxon>
        <taxon>Ecdysozoa</taxon>
        <taxon>Arthropoda</taxon>
        <taxon>Hexapoda</taxon>
        <taxon>Insecta</taxon>
        <taxon>Pterygota</taxon>
        <taxon>Neoptera</taxon>
        <taxon>Endopterygota</taxon>
        <taxon>Diptera</taxon>
        <taxon>Brachycera</taxon>
        <taxon>Muscomorpha</taxon>
        <taxon>Ephydroidea</taxon>
        <taxon>Drosophilidae</taxon>
        <taxon>Drosophila</taxon>
        <taxon>Sophophora</taxon>
    </lineage>
</organism>
<keyword evidence="2" id="KW-0732">Signal</keyword>
<dbReference type="RefSeq" id="XP_036674155.3">
    <property type="nucleotide sequence ID" value="XM_036818260.3"/>
</dbReference>
<name>A0AB40A9E4_DROSZ</name>
<evidence type="ECO:0000313" key="3">
    <source>
        <dbReference type="Proteomes" id="UP001652628"/>
    </source>
</evidence>
<sequence>MIVINRIKMSVLRCLMFLIFGALLLRNAASEDNKSQDDKEQQHHLPDEVKNLDESVERIRRQIGAFGYGVGVFGGRQLAHIGNPYYGGQFGNPYFVQPYGHYFHDRRFGGNYGGGFGGNFYGR</sequence>
<dbReference type="GeneID" id="118877884"/>
<feature type="chain" id="PRO_5045428535" evidence="2">
    <location>
        <begin position="31"/>
        <end position="123"/>
    </location>
</feature>
<evidence type="ECO:0000313" key="4">
    <source>
        <dbReference type="RefSeq" id="XP_036674155.3"/>
    </source>
</evidence>
<dbReference type="Proteomes" id="UP001652628">
    <property type="component" value="Chromosome 3"/>
</dbReference>
<proteinExistence type="predicted"/>
<gene>
    <name evidence="4" type="primary">LOC118877884</name>
</gene>
<accession>A0AB40A9E4</accession>
<feature type="signal peptide" evidence="2">
    <location>
        <begin position="1"/>
        <end position="30"/>
    </location>
</feature>